<name>A0A6M3IKM5_9ZZZZ</name>
<dbReference type="SUPFAM" id="SSF52540">
    <property type="entry name" value="P-loop containing nucleoside triphosphate hydrolases"/>
    <property type="match status" value="1"/>
</dbReference>
<reference evidence="1" key="1">
    <citation type="submission" date="2020-03" db="EMBL/GenBank/DDBJ databases">
        <title>The deep terrestrial virosphere.</title>
        <authorList>
            <person name="Holmfeldt K."/>
            <person name="Nilsson E."/>
            <person name="Simone D."/>
            <person name="Lopez-Fernandez M."/>
            <person name="Wu X."/>
            <person name="de Brujin I."/>
            <person name="Lundin D."/>
            <person name="Andersson A."/>
            <person name="Bertilsson S."/>
            <person name="Dopson M."/>
        </authorList>
    </citation>
    <scope>NUCLEOTIDE SEQUENCE</scope>
    <source>
        <strain evidence="1">MM415B01539</strain>
    </source>
</reference>
<organism evidence="1">
    <name type="scientific">viral metagenome</name>
    <dbReference type="NCBI Taxonomy" id="1070528"/>
    <lineage>
        <taxon>unclassified sequences</taxon>
        <taxon>metagenomes</taxon>
        <taxon>organismal metagenomes</taxon>
    </lineage>
</organism>
<dbReference type="AlphaFoldDB" id="A0A6M3IKM5"/>
<dbReference type="InterPro" id="IPR007577">
    <property type="entry name" value="GlycoTrfase_DXD_sugar-bd_CS"/>
</dbReference>
<dbReference type="InterPro" id="IPR029044">
    <property type="entry name" value="Nucleotide-diphossugar_trans"/>
</dbReference>
<dbReference type="EMBL" id="MT141297">
    <property type="protein sequence ID" value="QJA57885.1"/>
    <property type="molecule type" value="Genomic_DNA"/>
</dbReference>
<accession>A0A6M3IKM5</accession>
<gene>
    <name evidence="1" type="ORF">MM415B01539_0005</name>
</gene>
<dbReference type="Gene3D" id="3.90.550.20">
    <property type="match status" value="1"/>
</dbReference>
<dbReference type="Pfam" id="PF04488">
    <property type="entry name" value="Gly_transf_sug"/>
    <property type="match status" value="1"/>
</dbReference>
<dbReference type="Pfam" id="PF13469">
    <property type="entry name" value="Sulfotransfer_3"/>
    <property type="match status" value="1"/>
</dbReference>
<evidence type="ECO:0008006" key="2">
    <source>
        <dbReference type="Google" id="ProtNLM"/>
    </source>
</evidence>
<evidence type="ECO:0000313" key="1">
    <source>
        <dbReference type="EMBL" id="QJA57885.1"/>
    </source>
</evidence>
<dbReference type="InterPro" id="IPR027417">
    <property type="entry name" value="P-loop_NTPase"/>
</dbReference>
<protein>
    <recommendedName>
        <fullName evidence="2">Glycosyltransferase</fullName>
    </recommendedName>
</protein>
<proteinExistence type="predicted"/>
<dbReference type="SUPFAM" id="SSF53448">
    <property type="entry name" value="Nucleotide-diphospho-sugar transferases"/>
    <property type="match status" value="1"/>
</dbReference>
<dbReference type="Gene3D" id="3.40.50.300">
    <property type="entry name" value="P-loop containing nucleotide triphosphate hydrolases"/>
    <property type="match status" value="1"/>
</dbReference>
<sequence length="838" mass="94868">MRKTMKCKHASGNRCLIAERIAGVRATTRTDKACKHCLVSSAPRAKNAVTASLAIAAMRASGDHDGAVKLLHESRPWLEGNGLKITGDTPSLIGRVLSWKEAIKRWNAAGRPVRSDEEVARILREHCQPCEHYSPKRKQCKICGCFSRAKGMPEFNKPKMATEKCPLEPPKWGTDSLPTMVVVAGPNRTGTSCVAGMLHSLGVSMGEAFIPTTWQNPKGYYEEATLERFLFASPGRHMTAEQITEWFRAWSLQRRESPMVGCKHPKLCNMLPYMARVWPSLKVIATNRPLDDAADSLERAKWGGQRRRGGLQRLYRQREADLGKLRIPVLPLEYRDIIQNPVATVEEIIWFLGITPTAEQRRAAIAHVDPTLCHINPPNNGNGRVDVVYPLSNGSKWENNEIRYSLRSLEKHATNLGRVFVVTDKLPSWMRNVVHVKVLDQKGRNKDANIIDKIRAAIKAGMSERFVFASDDQYLIAPVDLSTLPVSFANPSGKGKWWKRWEHTAEHLHSAGKPAVFYESHLFQPHLASQFEHSVADTDYSTNPGYTVNSLAYNKYEPVPHSVPRRALAGVFMDNYGEAPPDHKRQAMAERFPTPSSYERGPNAIACPRVFTFWTGPKPPIIELCLDSMRRNIPDIEVWTQEHWAQAYDGSVGPWRNIARRRPNVQSDYLRYWLLSTYGGIWLDADYIAFRDIRGVWDQSADYIGYLHKESNPMPYTALMGGHPDSPIVQKQVELARTMLGRKRIGINAGPRLTLRALRACPNARTTMIPRKYIHPLWWQRGDEPWRPSDTAREFNFEQDAYGLMLLGSVVKAYRHLGAKELLEHPSVVGQAFRRAME</sequence>